<dbReference type="Gene3D" id="1.20.80.10">
    <property type="match status" value="1"/>
</dbReference>
<feature type="region of interest" description="Disordered" evidence="5">
    <location>
        <begin position="950"/>
        <end position="1026"/>
    </location>
</feature>
<evidence type="ECO:0000256" key="1">
    <source>
        <dbReference type="ARBA" id="ARBA00004496"/>
    </source>
</evidence>
<dbReference type="SUPFAM" id="SSF54236">
    <property type="entry name" value="Ubiquitin-like"/>
    <property type="match status" value="1"/>
</dbReference>
<dbReference type="InterPro" id="IPR018980">
    <property type="entry name" value="FERM_PH-like_C"/>
</dbReference>
<dbReference type="Pfam" id="PF09380">
    <property type="entry name" value="FERM_C"/>
    <property type="match status" value="1"/>
</dbReference>
<dbReference type="Pfam" id="PF11819">
    <property type="entry name" value="CUPID"/>
    <property type="match status" value="1"/>
</dbReference>
<dbReference type="InterPro" id="IPR021774">
    <property type="entry name" value="CUPID"/>
</dbReference>
<evidence type="ECO:0000256" key="3">
    <source>
        <dbReference type="ARBA" id="ARBA00023054"/>
    </source>
</evidence>
<dbReference type="InterPro" id="IPR029071">
    <property type="entry name" value="Ubiquitin-like_domsf"/>
</dbReference>
<dbReference type="FunFam" id="3.10.20.90:FF:000019">
    <property type="entry name" value="FERM domain containing 4A"/>
    <property type="match status" value="1"/>
</dbReference>
<dbReference type="InterPro" id="IPR014352">
    <property type="entry name" value="FERM/acyl-CoA-bd_prot_sf"/>
</dbReference>
<dbReference type="Gene3D" id="2.30.29.30">
    <property type="entry name" value="Pleckstrin-homology domain (PH domain)/Phosphotyrosine-binding domain (PTB)"/>
    <property type="match status" value="1"/>
</dbReference>
<evidence type="ECO:0000256" key="4">
    <source>
        <dbReference type="SAM" id="Coils"/>
    </source>
</evidence>
<feature type="compositionally biased region" description="Low complexity" evidence="5">
    <location>
        <begin position="957"/>
        <end position="980"/>
    </location>
</feature>
<dbReference type="InterPro" id="IPR000299">
    <property type="entry name" value="FERM_domain"/>
</dbReference>
<evidence type="ECO:0000256" key="5">
    <source>
        <dbReference type="SAM" id="MobiDB-lite"/>
    </source>
</evidence>
<dbReference type="AlphaFoldDB" id="A0AAN8JGG4"/>
<comment type="subcellular location">
    <subcellularLocation>
        <location evidence="1">Cytoplasm</location>
    </subcellularLocation>
</comment>
<feature type="coiled-coil region" evidence="4">
    <location>
        <begin position="419"/>
        <end position="453"/>
    </location>
</feature>
<organism evidence="7 8">
    <name type="scientific">Patella caerulea</name>
    <name type="common">Rayed Mediterranean limpet</name>
    <dbReference type="NCBI Taxonomy" id="87958"/>
    <lineage>
        <taxon>Eukaryota</taxon>
        <taxon>Metazoa</taxon>
        <taxon>Spiralia</taxon>
        <taxon>Lophotrochozoa</taxon>
        <taxon>Mollusca</taxon>
        <taxon>Gastropoda</taxon>
        <taxon>Patellogastropoda</taxon>
        <taxon>Patelloidea</taxon>
        <taxon>Patellidae</taxon>
        <taxon>Patella</taxon>
    </lineage>
</organism>
<protein>
    <recommendedName>
        <fullName evidence="6">FERM domain-containing protein</fullName>
    </recommendedName>
</protein>
<dbReference type="EMBL" id="JAZGQO010000010">
    <property type="protein sequence ID" value="KAK6177007.1"/>
    <property type="molecule type" value="Genomic_DNA"/>
</dbReference>
<feature type="domain" description="FERM" evidence="6">
    <location>
        <begin position="20"/>
        <end position="316"/>
    </location>
</feature>
<dbReference type="InterPro" id="IPR019748">
    <property type="entry name" value="FERM_central"/>
</dbReference>
<proteinExistence type="predicted"/>
<dbReference type="PRINTS" id="PR00935">
    <property type="entry name" value="BAND41"/>
</dbReference>
<feature type="compositionally biased region" description="Polar residues" evidence="5">
    <location>
        <begin position="990"/>
        <end position="1022"/>
    </location>
</feature>
<dbReference type="FunFam" id="1.20.80.10:FF:000008">
    <property type="entry name" value="FERM domain containing 4A"/>
    <property type="match status" value="1"/>
</dbReference>
<feature type="compositionally biased region" description="Basic and acidic residues" evidence="5">
    <location>
        <begin position="850"/>
        <end position="861"/>
    </location>
</feature>
<feature type="region of interest" description="Disordered" evidence="5">
    <location>
        <begin position="665"/>
        <end position="693"/>
    </location>
</feature>
<dbReference type="InterPro" id="IPR011993">
    <property type="entry name" value="PH-like_dom_sf"/>
</dbReference>
<dbReference type="CDD" id="cd13191">
    <property type="entry name" value="FERM_C_FRMD4A_FRMD4B"/>
    <property type="match status" value="1"/>
</dbReference>
<keyword evidence="2" id="KW-0963">Cytoplasm</keyword>
<feature type="region of interest" description="Disordered" evidence="5">
    <location>
        <begin position="838"/>
        <end position="922"/>
    </location>
</feature>
<feature type="region of interest" description="Disordered" evidence="5">
    <location>
        <begin position="598"/>
        <end position="651"/>
    </location>
</feature>
<dbReference type="InterPro" id="IPR018979">
    <property type="entry name" value="FERM_N"/>
</dbReference>
<feature type="compositionally biased region" description="Low complexity" evidence="5">
    <location>
        <begin position="1070"/>
        <end position="1097"/>
    </location>
</feature>
<dbReference type="GO" id="GO:0090162">
    <property type="term" value="P:establishment of epithelial cell polarity"/>
    <property type="evidence" value="ECO:0007669"/>
    <property type="project" value="InterPro"/>
</dbReference>
<dbReference type="GO" id="GO:0005737">
    <property type="term" value="C:cytoplasm"/>
    <property type="evidence" value="ECO:0007669"/>
    <property type="project" value="UniProtKB-SubCell"/>
</dbReference>
<reference evidence="7 8" key="1">
    <citation type="submission" date="2024-01" db="EMBL/GenBank/DDBJ databases">
        <title>The genome of the rayed Mediterranean limpet Patella caerulea (Linnaeus, 1758).</title>
        <authorList>
            <person name="Anh-Thu Weber A."/>
            <person name="Halstead-Nussloch G."/>
        </authorList>
    </citation>
    <scope>NUCLEOTIDE SEQUENCE [LARGE SCALE GENOMIC DNA]</scope>
    <source>
        <strain evidence="7">AATW-2023a</strain>
        <tissue evidence="7">Whole specimen</tissue>
    </source>
</reference>
<dbReference type="SUPFAM" id="SSF50729">
    <property type="entry name" value="PH domain-like"/>
    <property type="match status" value="1"/>
</dbReference>
<dbReference type="SMART" id="SM01196">
    <property type="entry name" value="FERM_C"/>
    <property type="match status" value="1"/>
</dbReference>
<dbReference type="CDD" id="cd17103">
    <property type="entry name" value="FERM_F1_FRMD4"/>
    <property type="match status" value="1"/>
</dbReference>
<dbReference type="InterPro" id="IPR019749">
    <property type="entry name" value="Band_41_domain"/>
</dbReference>
<comment type="caution">
    <text evidence="7">The sequence shown here is derived from an EMBL/GenBank/DDBJ whole genome shotgun (WGS) entry which is preliminary data.</text>
</comment>
<dbReference type="SMART" id="SM00295">
    <property type="entry name" value="B41"/>
    <property type="match status" value="1"/>
</dbReference>
<feature type="region of interest" description="Disordered" evidence="5">
    <location>
        <begin position="378"/>
        <end position="404"/>
    </location>
</feature>
<evidence type="ECO:0000256" key="2">
    <source>
        <dbReference type="ARBA" id="ARBA00022490"/>
    </source>
</evidence>
<dbReference type="InterPro" id="IPR035963">
    <property type="entry name" value="FERM_2"/>
</dbReference>
<sequence>MTLRRRASRILNLHLMNDGRKSQVILLDERRLDIVIQPKLYTSDLLDMVSSHFRLKEKQYFGIAFVDETGHYNWLNPEKRVLDHDFPKKNGVLTLHFSIRFYIETIGLLRDIATVELFYLNARQTVFKGLIECDSETVFELAAHVLQLSHGDYVSDEETKNELKKLPVIPTFVLKEHPSIGYCEDRVIHHYKKLAGSSRGSAIVNYMTIVENIPTYGIHCYEVKDKKGLPWWLGISPKGIYLFDKNDKSTPRRIFLWKSLENLYYRDKKFSIEVHDPKRVIHTLSSFNLYEDAIREPVQNFDSLSDAISDPTTQVSVSRRTFGAGNVNVHAWFAATPQLTKCIWSMAVSQHQFYLDRKQSKTLLPSARSMSEIAADLSRSTTSLPGSIGSDLSRSTSSQSLPSLSSSRFDLNIEQSDTLKAQREMYQALKARKEALEDALKKKTEELKNLCFQEGELTGELPADTPLGPGEKAPVFRRRVGTAFSLTSNMVKSGDEREDVVAKLELECELQGKIMAAAQKLAQDKSVSKSVRKQRRQAYLRAVNKMKDMEKKLNDMKKHLGINRGYTTPYDDSEFVSPISPTTSPPVYRAHRDNIQGDVSQKATRPQAFQTNHPHSHSHLENHSVPSHLSLTALSPSHSSPQLTAGYQPSNVTRTQYRNQMYPTLTNRSQSSSSNQSEYDNMKTGGRLEGSLDSGFSSANNMYNINSQRTSHYNSMDKLKSPTHSGQRPDHYDRTNLTTKHGSLEGAYRKKGSHSQGQGQKYGSLERNKKPDQSERCDAPLPELRPSRYGSKRESASEYSDPETPTPQSMRMVEVPVQHETSESHYYTTKQFLYGDSYLGSEQSPVSMSPRHDRSLHDRSAEQCYSPRTYEGSFPRTDRRPYSPGYDHNTSSSSSVNRLETQPSSSKLVTVTRYQPQTEVTKPYELSDFYKYSEKLRRKRQVDIYQKQLIGVDRLSRSSTPSQSSEGDYPSPNSSQPSSPYRGVPLSHPLSPNQSFTSRDYEQSSYSGRGSPEITTSTTYHSVKTPGTHYSTTVYKSSQHIQSAAAAKHSSYQPPRAMACQPVKNPSAFSSPSSSPSTVTSESVRPLSPSGSSFSINSGPSLVEGFSDEMLAWFDDHDTTLQPPTLV</sequence>
<dbReference type="Pfam" id="PF09379">
    <property type="entry name" value="FERM_N"/>
    <property type="match status" value="1"/>
</dbReference>
<feature type="compositionally biased region" description="Polar residues" evidence="5">
    <location>
        <begin position="624"/>
        <end position="651"/>
    </location>
</feature>
<dbReference type="PRINTS" id="PR00661">
    <property type="entry name" value="ERMFAMILY"/>
</dbReference>
<dbReference type="PANTHER" id="PTHR46079:SF2">
    <property type="entry name" value="FERM DOMAIN-CONTAINING PROTEIN"/>
    <property type="match status" value="1"/>
</dbReference>
<dbReference type="Gene3D" id="3.10.20.90">
    <property type="entry name" value="Phosphatidylinositol 3-kinase Catalytic Subunit, Chain A, domain 1"/>
    <property type="match status" value="1"/>
</dbReference>
<dbReference type="InterPro" id="IPR000798">
    <property type="entry name" value="Ez/rad/moesin-like"/>
</dbReference>
<evidence type="ECO:0000259" key="6">
    <source>
        <dbReference type="PROSITE" id="PS50057"/>
    </source>
</evidence>
<dbReference type="PANTHER" id="PTHR46079">
    <property type="entry name" value="FERM DOMAIN-CONTAINING PROTEIN 4"/>
    <property type="match status" value="1"/>
</dbReference>
<keyword evidence="3 4" id="KW-0175">Coiled coil</keyword>
<dbReference type="Pfam" id="PF00373">
    <property type="entry name" value="FERM_M"/>
    <property type="match status" value="1"/>
</dbReference>
<dbReference type="GO" id="GO:0008092">
    <property type="term" value="F:cytoskeletal protein binding"/>
    <property type="evidence" value="ECO:0007669"/>
    <property type="project" value="InterPro"/>
</dbReference>
<keyword evidence="8" id="KW-1185">Reference proteome</keyword>
<evidence type="ECO:0000313" key="7">
    <source>
        <dbReference type="EMBL" id="KAK6177007.1"/>
    </source>
</evidence>
<evidence type="ECO:0000313" key="8">
    <source>
        <dbReference type="Proteomes" id="UP001347796"/>
    </source>
</evidence>
<name>A0AAN8JGG4_PATCE</name>
<dbReference type="InterPro" id="IPR041785">
    <property type="entry name" value="FRMD4A/B_FERM_C"/>
</dbReference>
<dbReference type="InterPro" id="IPR047176">
    <property type="entry name" value="FRMD4A/B"/>
</dbReference>
<accession>A0AAN8JGG4</accession>
<feature type="region of interest" description="Disordered" evidence="5">
    <location>
        <begin position="1064"/>
        <end position="1097"/>
    </location>
</feature>
<dbReference type="SUPFAM" id="SSF47031">
    <property type="entry name" value="Second domain of FERM"/>
    <property type="match status" value="1"/>
</dbReference>
<dbReference type="Proteomes" id="UP001347796">
    <property type="component" value="Unassembled WGS sequence"/>
</dbReference>
<dbReference type="CDD" id="cd14473">
    <property type="entry name" value="FERM_B-lobe"/>
    <property type="match status" value="1"/>
</dbReference>
<feature type="region of interest" description="Disordered" evidence="5">
    <location>
        <begin position="714"/>
        <end position="822"/>
    </location>
</feature>
<feature type="compositionally biased region" description="Low complexity" evidence="5">
    <location>
        <begin position="390"/>
        <end position="404"/>
    </location>
</feature>
<feature type="compositionally biased region" description="Polar residues" evidence="5">
    <location>
        <begin position="888"/>
        <end position="920"/>
    </location>
</feature>
<feature type="compositionally biased region" description="Basic and acidic residues" evidence="5">
    <location>
        <begin position="764"/>
        <end position="778"/>
    </location>
</feature>
<feature type="compositionally biased region" description="Polar residues" evidence="5">
    <location>
        <begin position="598"/>
        <end position="613"/>
    </location>
</feature>
<dbReference type="PROSITE" id="PS50057">
    <property type="entry name" value="FERM_3"/>
    <property type="match status" value="1"/>
</dbReference>
<gene>
    <name evidence="7" type="ORF">SNE40_015200</name>
</gene>